<reference evidence="2" key="1">
    <citation type="submission" date="2017-01" db="EMBL/GenBank/DDBJ databases">
        <authorList>
            <person name="Varghese N."/>
            <person name="Submissions S."/>
        </authorList>
    </citation>
    <scope>NUCLEOTIDE SEQUENCE [LARGE SCALE GENOMIC DNA]</scope>
    <source>
        <strain evidence="2">DSM 17126</strain>
    </source>
</reference>
<name>A0A1N7I725_9FLAO</name>
<dbReference type="Proteomes" id="UP000186373">
    <property type="component" value="Unassembled WGS sequence"/>
</dbReference>
<dbReference type="AlphaFoldDB" id="A0A1N7I725"/>
<sequence length="46" mass="5189">MNTLKKLNRDQQRQINGGGIDKCSATKPCFIGFCCRGLCMEYDCID</sequence>
<dbReference type="EMBL" id="FTNY01000002">
    <property type="protein sequence ID" value="SIS32877.1"/>
    <property type="molecule type" value="Genomic_DNA"/>
</dbReference>
<accession>A0A1N7I725</accession>
<gene>
    <name evidence="1" type="ORF">SAMN05421639_102406</name>
</gene>
<evidence type="ECO:0000313" key="1">
    <source>
        <dbReference type="EMBL" id="SIS32877.1"/>
    </source>
</evidence>
<keyword evidence="2" id="KW-1185">Reference proteome</keyword>
<dbReference type="RefSeq" id="WP_165789169.1">
    <property type="nucleotide sequence ID" value="NZ_FTNY01000002.1"/>
</dbReference>
<evidence type="ECO:0000313" key="2">
    <source>
        <dbReference type="Proteomes" id="UP000186373"/>
    </source>
</evidence>
<proteinExistence type="predicted"/>
<organism evidence="1 2">
    <name type="scientific">Chryseobacterium shigense</name>
    <dbReference type="NCBI Taxonomy" id="297244"/>
    <lineage>
        <taxon>Bacteria</taxon>
        <taxon>Pseudomonadati</taxon>
        <taxon>Bacteroidota</taxon>
        <taxon>Flavobacteriia</taxon>
        <taxon>Flavobacteriales</taxon>
        <taxon>Weeksellaceae</taxon>
        <taxon>Chryseobacterium group</taxon>
        <taxon>Chryseobacterium</taxon>
    </lineage>
</organism>
<protein>
    <submittedName>
        <fullName evidence="1">Uncharacterized protein</fullName>
    </submittedName>
</protein>